<accession>M0CPT2</accession>
<sequence>MLKAGLYILCFESASNRAFDSVGNDAVTGGPGSYVSEWIDATVLPAEEHADHGHDHKPDDTISTFQMVLQFGAVATMVVRTLSTAIEWAQIPRRND</sequence>
<dbReference type="EMBL" id="AOIS01000003">
    <property type="protein sequence ID" value="ELZ24628.1"/>
    <property type="molecule type" value="Genomic_DNA"/>
</dbReference>
<organism evidence="1 2">
    <name type="scientific">Haloterrigena salina JCM 13891</name>
    <dbReference type="NCBI Taxonomy" id="1227488"/>
    <lineage>
        <taxon>Archaea</taxon>
        <taxon>Methanobacteriati</taxon>
        <taxon>Methanobacteriota</taxon>
        <taxon>Stenosarchaea group</taxon>
        <taxon>Halobacteria</taxon>
        <taxon>Halobacteriales</taxon>
        <taxon>Natrialbaceae</taxon>
        <taxon>Haloterrigena</taxon>
    </lineage>
</organism>
<reference evidence="1 2" key="1">
    <citation type="journal article" date="2014" name="PLoS Genet.">
        <title>Phylogenetically driven sequencing of extremely halophilic archaea reveals strategies for static and dynamic osmo-response.</title>
        <authorList>
            <person name="Becker E.A."/>
            <person name="Seitzer P.M."/>
            <person name="Tritt A."/>
            <person name="Larsen D."/>
            <person name="Krusor M."/>
            <person name="Yao A.I."/>
            <person name="Wu D."/>
            <person name="Madern D."/>
            <person name="Eisen J.A."/>
            <person name="Darling A.E."/>
            <person name="Facciotti M.T."/>
        </authorList>
    </citation>
    <scope>NUCLEOTIDE SEQUENCE [LARGE SCALE GENOMIC DNA]</scope>
    <source>
        <strain evidence="1 2">JCM 13891</strain>
    </source>
</reference>
<keyword evidence="2" id="KW-1185">Reference proteome</keyword>
<evidence type="ECO:0000313" key="2">
    <source>
        <dbReference type="Proteomes" id="UP000011657"/>
    </source>
</evidence>
<evidence type="ECO:0000313" key="1">
    <source>
        <dbReference type="EMBL" id="ELZ24628.1"/>
    </source>
</evidence>
<dbReference type="AlphaFoldDB" id="M0CPT2"/>
<protein>
    <submittedName>
        <fullName evidence="1">Uncharacterized protein</fullName>
    </submittedName>
</protein>
<proteinExistence type="predicted"/>
<comment type="caution">
    <text evidence="1">The sequence shown here is derived from an EMBL/GenBank/DDBJ whole genome shotgun (WGS) entry which is preliminary data.</text>
</comment>
<dbReference type="Proteomes" id="UP000011657">
    <property type="component" value="Unassembled WGS sequence"/>
</dbReference>
<name>M0CPT2_9EURY</name>
<gene>
    <name evidence="1" type="ORF">C477_00420</name>
</gene>